<sequence length="253" mass="28412">MTFCQRAMLLEGYLVRSMVFVEYQNKEFNQCANELSKANEKMAKQQRTMEKLKKELESAKKDSDAKSLHSDATLVIDRSLIGPRVLIWITLTIGHSSYPGNRVWSSFELHSADANRRILGLKNGLWDAGCDILCTNVGITQQYPFRDAGHNLANSSHNMEKEATMNSLASSSGEVEQISPDMLKNTDINIRRLADEIQHYEGRQKYLACSSSPSDSGDVRWYLCKVPLGVSKNSSPSTYCGPCTRFSEEEIVV</sequence>
<accession>A0ABD1W6P7</accession>
<comment type="caution">
    <text evidence="2">The sequence shown here is derived from an EMBL/GenBank/DDBJ whole genome shotgun (WGS) entry which is preliminary data.</text>
</comment>
<dbReference type="AlphaFoldDB" id="A0ABD1W6P7"/>
<keyword evidence="3" id="KW-1185">Reference proteome</keyword>
<organism evidence="2 3">
    <name type="scientific">Forsythia ovata</name>
    <dbReference type="NCBI Taxonomy" id="205694"/>
    <lineage>
        <taxon>Eukaryota</taxon>
        <taxon>Viridiplantae</taxon>
        <taxon>Streptophyta</taxon>
        <taxon>Embryophyta</taxon>
        <taxon>Tracheophyta</taxon>
        <taxon>Spermatophyta</taxon>
        <taxon>Magnoliopsida</taxon>
        <taxon>eudicotyledons</taxon>
        <taxon>Gunneridae</taxon>
        <taxon>Pentapetalae</taxon>
        <taxon>asterids</taxon>
        <taxon>lamiids</taxon>
        <taxon>Lamiales</taxon>
        <taxon>Oleaceae</taxon>
        <taxon>Forsythieae</taxon>
        <taxon>Forsythia</taxon>
    </lineage>
</organism>
<dbReference type="EMBL" id="JBFOLJ010000004">
    <property type="protein sequence ID" value="KAL2545337.1"/>
    <property type="molecule type" value="Genomic_DNA"/>
</dbReference>
<feature type="coiled-coil region" evidence="1">
    <location>
        <begin position="28"/>
        <end position="69"/>
    </location>
</feature>
<name>A0ABD1W6P7_9LAMI</name>
<gene>
    <name evidence="2" type="ORF">Fot_14570</name>
</gene>
<dbReference type="Proteomes" id="UP001604277">
    <property type="component" value="Unassembled WGS sequence"/>
</dbReference>
<reference evidence="3" key="1">
    <citation type="submission" date="2024-07" db="EMBL/GenBank/DDBJ databases">
        <title>Two chromosome-level genome assemblies of Korean endemic species Abeliophyllum distichum and Forsythia ovata (Oleaceae).</title>
        <authorList>
            <person name="Jang H."/>
        </authorList>
    </citation>
    <scope>NUCLEOTIDE SEQUENCE [LARGE SCALE GENOMIC DNA]</scope>
</reference>
<protein>
    <submittedName>
        <fullName evidence="2">DDHD domain-containing protein</fullName>
    </submittedName>
</protein>
<proteinExistence type="predicted"/>
<evidence type="ECO:0000313" key="3">
    <source>
        <dbReference type="Proteomes" id="UP001604277"/>
    </source>
</evidence>
<keyword evidence="1" id="KW-0175">Coiled coil</keyword>
<evidence type="ECO:0000256" key="1">
    <source>
        <dbReference type="SAM" id="Coils"/>
    </source>
</evidence>
<evidence type="ECO:0000313" key="2">
    <source>
        <dbReference type="EMBL" id="KAL2545337.1"/>
    </source>
</evidence>